<comment type="caution">
    <text evidence="4">The sequence shown here is derived from an EMBL/GenBank/DDBJ whole genome shotgun (WGS) entry which is preliminary data.</text>
</comment>
<dbReference type="GO" id="GO:0042834">
    <property type="term" value="F:peptidoglycan binding"/>
    <property type="evidence" value="ECO:0007669"/>
    <property type="project" value="InterPro"/>
</dbReference>
<reference evidence="4 5" key="1">
    <citation type="journal article" date="2020" name="Biotechnol. Biofuels">
        <title>New insights from the biogas microbiome by comprehensive genome-resolved metagenomics of nearly 1600 species originating from multiple anaerobic digesters.</title>
        <authorList>
            <person name="Campanaro S."/>
            <person name="Treu L."/>
            <person name="Rodriguez-R L.M."/>
            <person name="Kovalovszki A."/>
            <person name="Ziels R.M."/>
            <person name="Maus I."/>
            <person name="Zhu X."/>
            <person name="Kougias P.G."/>
            <person name="Basile A."/>
            <person name="Luo G."/>
            <person name="Schluter A."/>
            <person name="Konstantinidis K.T."/>
            <person name="Angelidaki I."/>
        </authorList>
    </citation>
    <scope>NUCLEOTIDE SEQUENCE [LARGE SCALE GENOMIC DNA]</scope>
    <source>
        <strain evidence="4">AS04akNAM_125</strain>
    </source>
</reference>
<feature type="compositionally biased region" description="Low complexity" evidence="1">
    <location>
        <begin position="335"/>
        <end position="348"/>
    </location>
</feature>
<feature type="signal peptide" evidence="2">
    <location>
        <begin position="1"/>
        <end position="19"/>
    </location>
</feature>
<organism evidence="4 5">
    <name type="scientific">Paracoccus solventivorans</name>
    <dbReference type="NCBI Taxonomy" id="53463"/>
    <lineage>
        <taxon>Bacteria</taxon>
        <taxon>Pseudomonadati</taxon>
        <taxon>Pseudomonadota</taxon>
        <taxon>Alphaproteobacteria</taxon>
        <taxon>Rhodobacterales</taxon>
        <taxon>Paracoccaceae</taxon>
        <taxon>Paracoccus</taxon>
    </lineage>
</organism>
<dbReference type="RefSeq" id="WP_303729945.1">
    <property type="nucleotide sequence ID" value="NZ_DULP01000103.1"/>
</dbReference>
<feature type="domain" description="SPOR" evidence="3">
    <location>
        <begin position="360"/>
        <end position="435"/>
    </location>
</feature>
<keyword evidence="2" id="KW-0732">Signal</keyword>
<feature type="chain" id="PRO_5032306353" evidence="2">
    <location>
        <begin position="20"/>
        <end position="435"/>
    </location>
</feature>
<dbReference type="Gene3D" id="3.30.70.1070">
    <property type="entry name" value="Sporulation related repeat"/>
    <property type="match status" value="1"/>
</dbReference>
<evidence type="ECO:0000256" key="1">
    <source>
        <dbReference type="SAM" id="MobiDB-lite"/>
    </source>
</evidence>
<accession>A0A832QY06</accession>
<dbReference type="InterPro" id="IPR036680">
    <property type="entry name" value="SPOR-like_sf"/>
</dbReference>
<dbReference type="Proteomes" id="UP000580830">
    <property type="component" value="Unassembled WGS sequence"/>
</dbReference>
<sequence length="435" mass="43575">MWLRVVALLLYMLPGLVLAQGAETAVPRPEGPVAGALDPRRPAEPPPPDFTGRQYIDSGGCVFLRTDAGWRARLSRDGAAICGWPPTFAARGADAPPLPGAEPRTAQIERLLTETIITSLHEGELVAGEALPPVRTAGDAAANEAPPAARADADPLGIGRMIATAPELRRQLVGPGRAEHMCQLIGAGDPLGLCGPAENQLALTPRVPVATAGPKLVTAAPDIPPTPLAAAATAPQAALGATTPSAAAVTAPQVAPVATTPPVATAAAAQAVPVVTTPLAAAATAPRVAPPAMAPPVAATAGAAQALPATTSPQPPATSPRTASPPSAAPPPATSPASGPATASRTAPGPAGTRPEVPLLIPPGARYLEVGAFKDPLDAHALAQKLVAMGLPVVRSKPGQTALSAVMVGPLEGREAMVRMADRLRKAGFARLVAR</sequence>
<dbReference type="PROSITE" id="PS51724">
    <property type="entry name" value="SPOR"/>
    <property type="match status" value="1"/>
</dbReference>
<protein>
    <submittedName>
        <fullName evidence="4">SPOR domain-containing protein</fullName>
    </submittedName>
</protein>
<evidence type="ECO:0000313" key="4">
    <source>
        <dbReference type="EMBL" id="HHW33873.1"/>
    </source>
</evidence>
<evidence type="ECO:0000313" key="5">
    <source>
        <dbReference type="Proteomes" id="UP000580830"/>
    </source>
</evidence>
<dbReference type="InterPro" id="IPR007730">
    <property type="entry name" value="SPOR-like_dom"/>
</dbReference>
<dbReference type="AlphaFoldDB" id="A0A832QY06"/>
<dbReference type="SUPFAM" id="SSF110997">
    <property type="entry name" value="Sporulation related repeat"/>
    <property type="match status" value="1"/>
</dbReference>
<proteinExistence type="predicted"/>
<evidence type="ECO:0000256" key="2">
    <source>
        <dbReference type="SAM" id="SignalP"/>
    </source>
</evidence>
<dbReference type="Pfam" id="PF05036">
    <property type="entry name" value="SPOR"/>
    <property type="match status" value="1"/>
</dbReference>
<evidence type="ECO:0000259" key="3">
    <source>
        <dbReference type="PROSITE" id="PS51724"/>
    </source>
</evidence>
<dbReference type="EMBL" id="DULP01000103">
    <property type="protein sequence ID" value="HHW33873.1"/>
    <property type="molecule type" value="Genomic_DNA"/>
</dbReference>
<feature type="region of interest" description="Disordered" evidence="1">
    <location>
        <begin position="29"/>
        <end position="52"/>
    </location>
</feature>
<name>A0A832QY06_9RHOB</name>
<gene>
    <name evidence="4" type="ORF">GXX24_07010</name>
</gene>
<feature type="region of interest" description="Disordered" evidence="1">
    <location>
        <begin position="308"/>
        <end position="358"/>
    </location>
</feature>